<gene>
    <name evidence="1" type="ORF">ACERLL_00770</name>
</gene>
<evidence type="ECO:0000313" key="2">
    <source>
        <dbReference type="Proteomes" id="UP001575181"/>
    </source>
</evidence>
<dbReference type="EMBL" id="JBGUAW010000001">
    <property type="protein sequence ID" value="MFA9459358.1"/>
    <property type="molecule type" value="Genomic_DNA"/>
</dbReference>
<proteinExistence type="predicted"/>
<comment type="caution">
    <text evidence="1">The sequence shown here is derived from an EMBL/GenBank/DDBJ whole genome shotgun (WGS) entry which is preliminary data.</text>
</comment>
<name>A0ABV4TPV8_9GAMM</name>
<dbReference type="RefSeq" id="WP_373654148.1">
    <property type="nucleotide sequence ID" value="NZ_JBGUAW010000001.1"/>
</dbReference>
<accession>A0ABV4TPV8</accession>
<dbReference type="Proteomes" id="UP001575181">
    <property type="component" value="Unassembled WGS sequence"/>
</dbReference>
<organism evidence="1 2">
    <name type="scientific">Thiohalorhabdus methylotrophus</name>
    <dbReference type="NCBI Taxonomy" id="3242694"/>
    <lineage>
        <taxon>Bacteria</taxon>
        <taxon>Pseudomonadati</taxon>
        <taxon>Pseudomonadota</taxon>
        <taxon>Gammaproteobacteria</taxon>
        <taxon>Thiohalorhabdales</taxon>
        <taxon>Thiohalorhabdaceae</taxon>
        <taxon>Thiohalorhabdus</taxon>
    </lineage>
</organism>
<keyword evidence="2" id="KW-1185">Reference proteome</keyword>
<evidence type="ECO:0008006" key="3">
    <source>
        <dbReference type="Google" id="ProtNLM"/>
    </source>
</evidence>
<reference evidence="1 2" key="1">
    <citation type="submission" date="2024-08" db="EMBL/GenBank/DDBJ databases">
        <title>Whole-genome sequencing of halo(alkali)philic microorganisms from hypersaline lakes.</title>
        <authorList>
            <person name="Sorokin D.Y."/>
            <person name="Merkel A.Y."/>
            <person name="Messina E."/>
            <person name="Yakimov M."/>
        </authorList>
    </citation>
    <scope>NUCLEOTIDE SEQUENCE [LARGE SCALE GENOMIC DNA]</scope>
    <source>
        <strain evidence="1 2">Cl-TMA</strain>
    </source>
</reference>
<protein>
    <recommendedName>
        <fullName evidence="3">Tetratricopeptide repeat protein</fullName>
    </recommendedName>
</protein>
<sequence>MVPPAPVALALAFGDRYLASDLAALRALVAASNMEGDAEEALFASMLELALTLNPAQEDSYYLTEAYLPWQGRVSQAQELLVSASRARPWDWLPPFFQAFNLYYFRNQPIAGAQILQEAADRSPPKKAIGLRAIAGRWSALGKDPEEALRLVESMAQGSSSGPLRRNLGIRAKQLRGLIQLRKAADAFRKEVGHPPPDLEALVGYANLTEVPEDPMGEGFIIDKSGRVRVQPPNLDRVRTPEE</sequence>
<evidence type="ECO:0000313" key="1">
    <source>
        <dbReference type="EMBL" id="MFA9459358.1"/>
    </source>
</evidence>